<keyword evidence="2" id="KW-0472">Membrane</keyword>
<keyword evidence="2" id="KW-1133">Transmembrane helix</keyword>
<evidence type="ECO:0000313" key="4">
    <source>
        <dbReference type="Proteomes" id="UP001362999"/>
    </source>
</evidence>
<name>A0AAW0DHS9_9AGAR</name>
<accession>A0AAW0DHS9</accession>
<feature type="transmembrane region" description="Helical" evidence="2">
    <location>
        <begin position="20"/>
        <end position="38"/>
    </location>
</feature>
<dbReference type="Proteomes" id="UP001362999">
    <property type="component" value="Unassembled WGS sequence"/>
</dbReference>
<dbReference type="AlphaFoldDB" id="A0AAW0DHS9"/>
<keyword evidence="4" id="KW-1185">Reference proteome</keyword>
<evidence type="ECO:0000256" key="2">
    <source>
        <dbReference type="SAM" id="Phobius"/>
    </source>
</evidence>
<keyword evidence="2" id="KW-0812">Transmembrane</keyword>
<dbReference type="EMBL" id="JAWWNJ010000007">
    <property type="protein sequence ID" value="KAK7052295.1"/>
    <property type="molecule type" value="Genomic_DNA"/>
</dbReference>
<feature type="compositionally biased region" description="Basic and acidic residues" evidence="1">
    <location>
        <begin position="52"/>
        <end position="68"/>
    </location>
</feature>
<comment type="caution">
    <text evidence="3">The sequence shown here is derived from an EMBL/GenBank/DDBJ whole genome shotgun (WGS) entry which is preliminary data.</text>
</comment>
<feature type="region of interest" description="Disordered" evidence="1">
    <location>
        <begin position="52"/>
        <end position="89"/>
    </location>
</feature>
<reference evidence="3 4" key="1">
    <citation type="journal article" date="2024" name="J Genomics">
        <title>Draft genome sequencing and assembly of Favolaschia claudopus CIRM-BRFM 2984 isolated from oak limbs.</title>
        <authorList>
            <person name="Navarro D."/>
            <person name="Drula E."/>
            <person name="Chaduli D."/>
            <person name="Cazenave R."/>
            <person name="Ahrendt S."/>
            <person name="Wang J."/>
            <person name="Lipzen A."/>
            <person name="Daum C."/>
            <person name="Barry K."/>
            <person name="Grigoriev I.V."/>
            <person name="Favel A."/>
            <person name="Rosso M.N."/>
            <person name="Martin F."/>
        </authorList>
    </citation>
    <scope>NUCLEOTIDE SEQUENCE [LARGE SCALE GENOMIC DNA]</scope>
    <source>
        <strain evidence="3 4">CIRM-BRFM 2984</strain>
    </source>
</reference>
<protein>
    <submittedName>
        <fullName evidence="3">Uncharacterized protein</fullName>
    </submittedName>
</protein>
<sequence>MRSKVYASWWNRDITNATPPLQALLTLVMLGISALAWIQATSKFDPRRFAIPRHPETHDATQPRERETSTFGERLCSGPSAFEVEPAVS</sequence>
<gene>
    <name evidence="3" type="ORF">R3P38DRAFT_3172618</name>
</gene>
<evidence type="ECO:0000256" key="1">
    <source>
        <dbReference type="SAM" id="MobiDB-lite"/>
    </source>
</evidence>
<evidence type="ECO:0000313" key="3">
    <source>
        <dbReference type="EMBL" id="KAK7052295.1"/>
    </source>
</evidence>
<proteinExistence type="predicted"/>
<organism evidence="3 4">
    <name type="scientific">Favolaschia claudopus</name>
    <dbReference type="NCBI Taxonomy" id="2862362"/>
    <lineage>
        <taxon>Eukaryota</taxon>
        <taxon>Fungi</taxon>
        <taxon>Dikarya</taxon>
        <taxon>Basidiomycota</taxon>
        <taxon>Agaricomycotina</taxon>
        <taxon>Agaricomycetes</taxon>
        <taxon>Agaricomycetidae</taxon>
        <taxon>Agaricales</taxon>
        <taxon>Marasmiineae</taxon>
        <taxon>Mycenaceae</taxon>
        <taxon>Favolaschia</taxon>
    </lineage>
</organism>